<protein>
    <submittedName>
        <fullName evidence="1">Uncharacterized protein</fullName>
    </submittedName>
</protein>
<reference evidence="1 2" key="1">
    <citation type="submission" date="2019-06" db="EMBL/GenBank/DDBJ databases">
        <authorList>
            <person name="Alexander J."/>
            <person name="Ertsgaard D.J."/>
            <person name="Fields K.L."/>
            <person name="Fields S.B."/>
            <person name="Humphreys H."/>
            <person name="Kinneman J.E."/>
            <person name="Nelson N.D."/>
            <person name="Olakunle E.K."/>
            <person name="Reimer A.C."/>
            <person name="Robertson C."/>
            <person name="Ross G.V."/>
            <person name="Bonilla J.A."/>
            <person name="Klyczek K."/>
            <person name="Garlena R.A."/>
            <person name="Russell D.A."/>
            <person name="Pope W.H."/>
            <person name="Jacobs-Sera D."/>
            <person name="Hatfull G.F."/>
        </authorList>
    </citation>
    <scope>NUCLEOTIDE SEQUENCE [LARGE SCALE GENOMIC DNA]</scope>
</reference>
<keyword evidence="2" id="KW-1185">Reference proteome</keyword>
<sequence length="139" mass="15055">MTDPAPQRPPAFFPPVWSEAAMLKLDAKPFDLVVRDDNKTTHVCVGDPATAEGWHEVRANLDTLNAPGVYRLPATAVGQHFGPTPIYQPGAWLSDGRPAPQLVSAGRHLAVSGRGYGKTAALRRWLAEATGLNYRGDRD</sequence>
<evidence type="ECO:0000313" key="2">
    <source>
        <dbReference type="Proteomes" id="UP000318687"/>
    </source>
</evidence>
<dbReference type="KEGG" id="vg:55813388"/>
<dbReference type="RefSeq" id="YP_009884050.1">
    <property type="nucleotide sequence ID" value="NC_049465.1"/>
</dbReference>
<organism evidence="1 2">
    <name type="scientific">Arthrobacter phage Vibaki</name>
    <dbReference type="NCBI Taxonomy" id="2593333"/>
    <lineage>
        <taxon>Viruses</taxon>
        <taxon>Duplodnaviria</taxon>
        <taxon>Heunggongvirae</taxon>
        <taxon>Uroviricota</taxon>
        <taxon>Caudoviricetes</taxon>
        <taxon>Berryhillviridae</taxon>
        <taxon>Vibakivirus</taxon>
        <taxon>Vibakivirus vibaki</taxon>
    </lineage>
</organism>
<proteinExistence type="predicted"/>
<dbReference type="GeneID" id="55813388"/>
<evidence type="ECO:0000313" key="1">
    <source>
        <dbReference type="EMBL" id="QDK01953.1"/>
    </source>
</evidence>
<dbReference type="EMBL" id="MN096362">
    <property type="protein sequence ID" value="QDK01953.1"/>
    <property type="molecule type" value="Genomic_DNA"/>
</dbReference>
<name>A0A514TZ31_9CAUD</name>
<accession>A0A514TZ31</accession>
<gene>
    <name evidence="1" type="primary">73</name>
    <name evidence="1" type="ORF">SEA_VIBAKI_73</name>
</gene>
<dbReference type="Proteomes" id="UP000318687">
    <property type="component" value="Segment"/>
</dbReference>